<sequence>MLDIKYIRQNPDKVKQGTLEKGYKADVIDKLLKIDGQRLKLLLEVEELRAKQNVITNDLKTSKSKDFLDKELIEKASVLKRELKLFEPELDNVEKEFNKLMLDIPNPPAADVPKGKGESENVELKVVGDKQNFKFKSKDHLELAEKLDIIDFERGAKVAGSGFYYLKGDGLLLELALVRYGIEFLSKKGFTPMFTPDLARSRYYLGTGFQPRGPEAQIYTIDETDLGLIATAEVTLAGYHADETLPAAKLPLKYAGYSHCYRKEAGSYGQYSKGLYRVHQFTKVEMFIYCTAPESVKIHEELLQLEEEFWQSLEISYRVLEMCAGDLGAQAVKKYDLEAWMPGRGDWGEITSTSNTTDFQARRLGIKYRDNDKTQYVHTLNGTLVATSRGIIAILENNQQEDGSVLIPKVLQQYMGKEVIK</sequence>
<dbReference type="AlphaFoldDB" id="A0A2H0BW48"/>
<dbReference type="InterPro" id="IPR006195">
    <property type="entry name" value="aa-tRNA-synth_II"/>
</dbReference>
<feature type="binding site" evidence="7">
    <location>
        <position position="231"/>
    </location>
    <ligand>
        <name>L-serine</name>
        <dbReference type="ChEBI" id="CHEBI:33384"/>
    </ligand>
</feature>
<comment type="function">
    <text evidence="6">Catalyzes the attachment of serine to tRNA(Ser). Is also able to aminoacylate tRNA(Sec) with serine, to form the misacylated tRNA L-seryl-tRNA(Sec), which will be further converted into selenocysteinyl-tRNA(Sec).</text>
</comment>
<comment type="catalytic activity">
    <reaction evidence="6">
        <text>tRNA(Sec) + L-serine + ATP = L-seryl-tRNA(Sec) + AMP + diphosphate + H(+)</text>
        <dbReference type="Rhea" id="RHEA:42580"/>
        <dbReference type="Rhea" id="RHEA-COMP:9742"/>
        <dbReference type="Rhea" id="RHEA-COMP:10128"/>
        <dbReference type="ChEBI" id="CHEBI:15378"/>
        <dbReference type="ChEBI" id="CHEBI:30616"/>
        <dbReference type="ChEBI" id="CHEBI:33019"/>
        <dbReference type="ChEBI" id="CHEBI:33384"/>
        <dbReference type="ChEBI" id="CHEBI:78442"/>
        <dbReference type="ChEBI" id="CHEBI:78533"/>
        <dbReference type="ChEBI" id="CHEBI:456215"/>
        <dbReference type="EC" id="6.1.1.11"/>
    </reaction>
</comment>
<dbReference type="InterPro" id="IPR002317">
    <property type="entry name" value="Ser-tRNA-ligase_type_1"/>
</dbReference>
<evidence type="ECO:0000256" key="3">
    <source>
        <dbReference type="ARBA" id="ARBA00022840"/>
    </source>
</evidence>
<feature type="binding site" evidence="6 8">
    <location>
        <begin position="349"/>
        <end position="352"/>
    </location>
    <ligand>
        <name>ATP</name>
        <dbReference type="ChEBI" id="CHEBI:30616"/>
    </ligand>
</feature>
<feature type="binding site" evidence="6 7">
    <location>
        <position position="285"/>
    </location>
    <ligand>
        <name>L-serine</name>
        <dbReference type="ChEBI" id="CHEBI:33384"/>
    </ligand>
</feature>
<evidence type="ECO:0000313" key="11">
    <source>
        <dbReference type="Proteomes" id="UP000231246"/>
    </source>
</evidence>
<dbReference type="EMBL" id="PCTA01000016">
    <property type="protein sequence ID" value="PIP61769.1"/>
    <property type="molecule type" value="Genomic_DNA"/>
</dbReference>
<protein>
    <recommendedName>
        <fullName evidence="6">Serine--tRNA ligase</fullName>
        <ecNumber evidence="6">6.1.1.11</ecNumber>
    </recommendedName>
    <alternativeName>
        <fullName evidence="6">Seryl-tRNA synthetase</fullName>
        <shortName evidence="6">SerRS</shortName>
    </alternativeName>
    <alternativeName>
        <fullName evidence="6">Seryl-tRNA(Ser/Sec) synthetase</fullName>
    </alternativeName>
</protein>
<feature type="domain" description="Aminoacyl-transfer RNA synthetases class-II family profile" evidence="9">
    <location>
        <begin position="139"/>
        <end position="408"/>
    </location>
</feature>
<dbReference type="PROSITE" id="PS50862">
    <property type="entry name" value="AA_TRNA_LIGASE_II"/>
    <property type="match status" value="1"/>
</dbReference>
<dbReference type="GO" id="GO:0004828">
    <property type="term" value="F:serine-tRNA ligase activity"/>
    <property type="evidence" value="ECO:0007669"/>
    <property type="project" value="UniProtKB-UniRule"/>
</dbReference>
<feature type="binding site" evidence="6 8">
    <location>
        <begin position="262"/>
        <end position="264"/>
    </location>
    <ligand>
        <name>ATP</name>
        <dbReference type="ChEBI" id="CHEBI:30616"/>
    </ligand>
</feature>
<dbReference type="Gene3D" id="1.10.287.40">
    <property type="entry name" value="Serine-tRNA synthetase, tRNA binding domain"/>
    <property type="match status" value="1"/>
</dbReference>
<name>A0A2H0BW48_9BACT</name>
<dbReference type="Pfam" id="PF02403">
    <property type="entry name" value="Seryl_tRNA_N"/>
    <property type="match status" value="1"/>
</dbReference>
<gene>
    <name evidence="6" type="primary">serS</name>
    <name evidence="10" type="ORF">COW99_02260</name>
</gene>
<comment type="caution">
    <text evidence="10">The sequence shown here is derived from an EMBL/GenBank/DDBJ whole genome shotgun (WGS) entry which is preliminary data.</text>
</comment>
<reference evidence="10 11" key="1">
    <citation type="submission" date="2017-09" db="EMBL/GenBank/DDBJ databases">
        <title>Depth-based differentiation of microbial function through sediment-hosted aquifers and enrichment of novel symbionts in the deep terrestrial subsurface.</title>
        <authorList>
            <person name="Probst A.J."/>
            <person name="Ladd B."/>
            <person name="Jarett J.K."/>
            <person name="Geller-Mcgrath D.E."/>
            <person name="Sieber C.M."/>
            <person name="Emerson J.B."/>
            <person name="Anantharaman K."/>
            <person name="Thomas B.C."/>
            <person name="Malmstrom R."/>
            <person name="Stieglmeier M."/>
            <person name="Klingl A."/>
            <person name="Woyke T."/>
            <person name="Ryan C.M."/>
            <person name="Banfield J.F."/>
        </authorList>
    </citation>
    <scope>NUCLEOTIDE SEQUENCE [LARGE SCALE GENOMIC DNA]</scope>
    <source>
        <strain evidence="10">CG22_combo_CG10-13_8_21_14_all_38_20</strain>
    </source>
</reference>
<dbReference type="InterPro" id="IPR045864">
    <property type="entry name" value="aa-tRNA-synth_II/BPL/LPL"/>
</dbReference>
<keyword evidence="3 6" id="KW-0067">ATP-binding</keyword>
<dbReference type="PANTHER" id="PTHR11778">
    <property type="entry name" value="SERYL-TRNA SYNTHETASE"/>
    <property type="match status" value="1"/>
</dbReference>
<comment type="domain">
    <text evidence="6">Consists of two distinct domains, a catalytic core and a N-terminal extension that is involved in tRNA binding.</text>
</comment>
<feature type="site" description="Important for serine binding" evidence="7">
    <location>
        <position position="383"/>
    </location>
</feature>
<comment type="pathway">
    <text evidence="6">Aminoacyl-tRNA biosynthesis; selenocysteinyl-tRNA(Sec) biosynthesis; L-seryl-tRNA(Sec) from L-serine and tRNA(Sec): step 1/1.</text>
</comment>
<keyword evidence="5 6" id="KW-0030">Aminoacyl-tRNA synthetase</keyword>
<dbReference type="PRINTS" id="PR00981">
    <property type="entry name" value="TRNASYNTHSER"/>
</dbReference>
<keyword evidence="1 6" id="KW-0436">Ligase</keyword>
<dbReference type="HAMAP" id="MF_00176">
    <property type="entry name" value="Ser_tRNA_synth_type1"/>
    <property type="match status" value="1"/>
</dbReference>
<evidence type="ECO:0000256" key="6">
    <source>
        <dbReference type="HAMAP-Rule" id="MF_00176"/>
    </source>
</evidence>
<comment type="similarity">
    <text evidence="6">Belongs to the class-II aminoacyl-tRNA synthetase family. Type-1 seryl-tRNA synthetase subfamily.</text>
</comment>
<dbReference type="EC" id="6.1.1.11" evidence="6"/>
<dbReference type="SUPFAM" id="SSF46589">
    <property type="entry name" value="tRNA-binding arm"/>
    <property type="match status" value="1"/>
</dbReference>
<dbReference type="UniPathway" id="UPA00906">
    <property type="reaction ID" value="UER00895"/>
</dbReference>
<evidence type="ECO:0000313" key="10">
    <source>
        <dbReference type="EMBL" id="PIP61769.1"/>
    </source>
</evidence>
<dbReference type="GO" id="GO:0005524">
    <property type="term" value="F:ATP binding"/>
    <property type="evidence" value="ECO:0007669"/>
    <property type="project" value="UniProtKB-UniRule"/>
</dbReference>
<feature type="binding site" evidence="6">
    <location>
        <begin position="231"/>
        <end position="233"/>
    </location>
    <ligand>
        <name>L-serine</name>
        <dbReference type="ChEBI" id="CHEBI:33384"/>
    </ligand>
</feature>
<dbReference type="CDD" id="cd00770">
    <property type="entry name" value="SerRS_core"/>
    <property type="match status" value="1"/>
</dbReference>
<comment type="subcellular location">
    <subcellularLocation>
        <location evidence="6">Cytoplasm</location>
    </subcellularLocation>
</comment>
<dbReference type="InterPro" id="IPR002314">
    <property type="entry name" value="aa-tRNA-synt_IIb"/>
</dbReference>
<dbReference type="PIRSF" id="PIRSF001529">
    <property type="entry name" value="Ser-tRNA-synth_IIa"/>
    <property type="match status" value="1"/>
</dbReference>
<dbReference type="InterPro" id="IPR010978">
    <property type="entry name" value="tRNA-bd_arm"/>
</dbReference>
<dbReference type="Proteomes" id="UP000231246">
    <property type="component" value="Unassembled WGS sequence"/>
</dbReference>
<evidence type="ECO:0000256" key="2">
    <source>
        <dbReference type="ARBA" id="ARBA00022741"/>
    </source>
</evidence>
<dbReference type="Gene3D" id="3.30.930.10">
    <property type="entry name" value="Bira Bifunctional Protein, Domain 2"/>
    <property type="match status" value="1"/>
</dbReference>
<dbReference type="GO" id="GO:0005737">
    <property type="term" value="C:cytoplasm"/>
    <property type="evidence" value="ECO:0007669"/>
    <property type="project" value="UniProtKB-SubCell"/>
</dbReference>
<feature type="binding site" evidence="8">
    <location>
        <begin position="278"/>
        <end position="281"/>
    </location>
    <ligand>
        <name>ATP</name>
        <dbReference type="ChEBI" id="CHEBI:30616"/>
    </ligand>
</feature>
<comment type="subunit">
    <text evidence="6">Homodimer. The tRNA molecule binds across the dimer.</text>
</comment>
<dbReference type="Pfam" id="PF00587">
    <property type="entry name" value="tRNA-synt_2b"/>
    <property type="match status" value="1"/>
</dbReference>
<dbReference type="SUPFAM" id="SSF55681">
    <property type="entry name" value="Class II aaRS and biotin synthetases"/>
    <property type="match status" value="1"/>
</dbReference>
<dbReference type="GO" id="GO:0016260">
    <property type="term" value="P:selenocysteine biosynthetic process"/>
    <property type="evidence" value="ECO:0007669"/>
    <property type="project" value="UniProtKB-UniRule"/>
</dbReference>
<keyword evidence="2 6" id="KW-0547">Nucleotide-binding</keyword>
<dbReference type="NCBIfam" id="TIGR00414">
    <property type="entry name" value="serS"/>
    <property type="match status" value="1"/>
</dbReference>
<organism evidence="10 11">
    <name type="scientific">Candidatus Roizmanbacteria bacterium CG22_combo_CG10-13_8_21_14_all_38_20</name>
    <dbReference type="NCBI Taxonomy" id="1974862"/>
    <lineage>
        <taxon>Bacteria</taxon>
        <taxon>Candidatus Roizmaniibacteriota</taxon>
    </lineage>
</organism>
<keyword evidence="4 6" id="KW-0648">Protein biosynthesis</keyword>
<evidence type="ECO:0000259" key="9">
    <source>
        <dbReference type="PROSITE" id="PS50862"/>
    </source>
</evidence>
<evidence type="ECO:0000256" key="7">
    <source>
        <dbReference type="PIRSR" id="PIRSR001529-1"/>
    </source>
</evidence>
<feature type="binding site" evidence="7">
    <location>
        <position position="262"/>
    </location>
    <ligand>
        <name>L-serine</name>
        <dbReference type="ChEBI" id="CHEBI:33384"/>
    </ligand>
</feature>
<evidence type="ECO:0000256" key="8">
    <source>
        <dbReference type="PIRSR" id="PIRSR001529-2"/>
    </source>
</evidence>
<dbReference type="InterPro" id="IPR033729">
    <property type="entry name" value="SerRS_core"/>
</dbReference>
<dbReference type="InterPro" id="IPR042103">
    <property type="entry name" value="SerRS_1_N_sf"/>
</dbReference>
<feature type="binding site" evidence="6">
    <location>
        <position position="383"/>
    </location>
    <ligand>
        <name>L-serine</name>
        <dbReference type="ChEBI" id="CHEBI:33384"/>
    </ligand>
</feature>
<accession>A0A2H0BW48</accession>
<dbReference type="InterPro" id="IPR015866">
    <property type="entry name" value="Ser-tRNA-synth_1_N"/>
</dbReference>
<evidence type="ECO:0000256" key="1">
    <source>
        <dbReference type="ARBA" id="ARBA00022598"/>
    </source>
</evidence>
<dbReference type="GO" id="GO:0006434">
    <property type="term" value="P:seryl-tRNA aminoacylation"/>
    <property type="evidence" value="ECO:0007669"/>
    <property type="project" value="UniProtKB-UniRule"/>
</dbReference>
<feature type="binding site" evidence="7">
    <location>
        <position position="381"/>
    </location>
    <ligand>
        <name>L-serine</name>
        <dbReference type="ChEBI" id="CHEBI:33384"/>
    </ligand>
</feature>
<evidence type="ECO:0000256" key="5">
    <source>
        <dbReference type="ARBA" id="ARBA00023146"/>
    </source>
</evidence>
<comment type="catalytic activity">
    <reaction evidence="6">
        <text>tRNA(Ser) + L-serine + ATP = L-seryl-tRNA(Ser) + AMP + diphosphate + H(+)</text>
        <dbReference type="Rhea" id="RHEA:12292"/>
        <dbReference type="Rhea" id="RHEA-COMP:9669"/>
        <dbReference type="Rhea" id="RHEA-COMP:9703"/>
        <dbReference type="ChEBI" id="CHEBI:15378"/>
        <dbReference type="ChEBI" id="CHEBI:30616"/>
        <dbReference type="ChEBI" id="CHEBI:33019"/>
        <dbReference type="ChEBI" id="CHEBI:33384"/>
        <dbReference type="ChEBI" id="CHEBI:78442"/>
        <dbReference type="ChEBI" id="CHEBI:78533"/>
        <dbReference type="ChEBI" id="CHEBI:456215"/>
        <dbReference type="EC" id="6.1.1.11"/>
    </reaction>
</comment>
<evidence type="ECO:0000256" key="4">
    <source>
        <dbReference type="ARBA" id="ARBA00022917"/>
    </source>
</evidence>
<feature type="binding site" evidence="6">
    <location>
        <position position="278"/>
    </location>
    <ligand>
        <name>ATP</name>
        <dbReference type="ChEBI" id="CHEBI:30616"/>
    </ligand>
</feature>
<proteinExistence type="inferred from homology"/>
<keyword evidence="6" id="KW-0963">Cytoplasm</keyword>